<reference evidence="3" key="1">
    <citation type="submission" date="2024-06" db="UniProtKB">
        <authorList>
            <consortium name="RefSeq"/>
        </authorList>
    </citation>
    <scope>NUCLEOTIDE SEQUENCE [LARGE SCALE GENOMIC DNA]</scope>
    <source>
        <strain evidence="3">MV2-25</strain>
    </source>
</reference>
<gene>
    <name evidence="4" type="primary">LOC6897352</name>
</gene>
<evidence type="ECO:0000313" key="4">
    <source>
        <dbReference type="RefSeq" id="XP_015037421.2"/>
    </source>
</evidence>
<feature type="compositionally biased region" description="Basic and acidic residues" evidence="1">
    <location>
        <begin position="211"/>
        <end position="224"/>
    </location>
</feature>
<proteinExistence type="predicted"/>
<evidence type="ECO:0000256" key="1">
    <source>
        <dbReference type="SAM" id="MobiDB-lite"/>
    </source>
</evidence>
<feature type="region of interest" description="Disordered" evidence="1">
    <location>
        <begin position="205"/>
        <end position="224"/>
    </location>
</feature>
<dbReference type="AlphaFoldDB" id="A0A6I8VAX3"/>
<protein>
    <submittedName>
        <fullName evidence="4">Uncharacterized protein isoform X2</fullName>
    </submittedName>
</protein>
<reference evidence="4" key="2">
    <citation type="submission" date="2025-08" db="UniProtKB">
        <authorList>
            <consortium name="RefSeq"/>
        </authorList>
    </citation>
    <scope>IDENTIFICATION</scope>
    <source>
        <strain evidence="4">MV-25-SWS-2005</strain>
        <tissue evidence="4">Whole body</tissue>
    </source>
</reference>
<organism evidence="3 4">
    <name type="scientific">Drosophila pseudoobscura pseudoobscura</name>
    <name type="common">Fruit fly</name>
    <dbReference type="NCBI Taxonomy" id="46245"/>
    <lineage>
        <taxon>Eukaryota</taxon>
        <taxon>Metazoa</taxon>
        <taxon>Ecdysozoa</taxon>
        <taxon>Arthropoda</taxon>
        <taxon>Hexapoda</taxon>
        <taxon>Insecta</taxon>
        <taxon>Pterygota</taxon>
        <taxon>Neoptera</taxon>
        <taxon>Endopterygota</taxon>
        <taxon>Diptera</taxon>
        <taxon>Brachycera</taxon>
        <taxon>Muscomorpha</taxon>
        <taxon>Ephydroidea</taxon>
        <taxon>Drosophilidae</taxon>
        <taxon>Drosophila</taxon>
        <taxon>Sophophora</taxon>
    </lineage>
</organism>
<evidence type="ECO:0000313" key="3">
    <source>
        <dbReference type="Proteomes" id="UP000001819"/>
    </source>
</evidence>
<dbReference type="ExpressionAtlas" id="A0A6I8VAX3">
    <property type="expression patterns" value="baseline"/>
</dbReference>
<keyword evidence="3" id="KW-1185">Reference proteome</keyword>
<dbReference type="Proteomes" id="UP000001819">
    <property type="component" value="Chromosome 2"/>
</dbReference>
<keyword evidence="2" id="KW-0472">Membrane</keyword>
<dbReference type="RefSeq" id="XP_015037421.2">
    <property type="nucleotide sequence ID" value="XM_015181935.2"/>
</dbReference>
<evidence type="ECO:0000256" key="2">
    <source>
        <dbReference type="SAM" id="Phobius"/>
    </source>
</evidence>
<feature type="transmembrane region" description="Helical" evidence="2">
    <location>
        <begin position="20"/>
        <end position="42"/>
    </location>
</feature>
<keyword evidence="2" id="KW-1133">Transmembrane helix</keyword>
<keyword evidence="2" id="KW-0812">Transmembrane</keyword>
<accession>A0A6I8VAX3</accession>
<sequence>MEEDLEKVPRLGLRHLQAALLFIGLAANTILQLNVGVTVVAMTNATSINEDTPVALQLDGVREVLHPVQLLLGLHAGPVPRRLPVQAVRLEGGALVGHPGLGAAQCRHAAQHLCGGVAGLLPDPAAPGPVPGDVALHPPASGQLGAGGGADAAGGLRLHGLRLRQCPGHVRGRDDSQLAAGLAGHQLCLLGPGPLLVPAVAAAGRQPGQRDPLHWPGREGVHHG</sequence>
<name>A0A6I8VAX3_DROPS</name>